<sequence length="607" mass="67402">MNSNFDSLIFLSQIIKNSNFQSSSSSNSSPSNQDSHQSQLNLPIGITLGLIASFIQSIGLTIQRKSHLQNQKLPLHKRKPDYSRPIWLIGFTIYFTFNILGSIFQIGTLPLIILGPLGAISLLWNAILAKLLLNDKFSHHLILGTILIALGALLIASFGLLPNQNSYDLNHLIFLYSRPAFLIEIGFLSLTFFLICSLAHYHEFHLNHSIDSISLLTFSPRSSSSKSLSSNSIHSISTTCSSSKSSINPNHVINHSNSNQNSQSNSNLNSNLNINSISNSNQNSQSNLTQINLSLNHPNLTQFNQKSFDNLHSIKKPHSIDFKNSSNQKISKQKLWIGIAYGSTSGTLSGICLLFAKTGVELLIKTLTGPVNEFKKFQSWLILLILLISALLQLWYLNKALRLVNPTLICPLAFCFYNLSSIISSLVYYDQIKLLSSIQILAISIGTLILLAGVWIVSLGTNQNSNTFQQNLNQDNLSIHSSIQDEITPLLSSNSRLESCENQINLVEPSIELDSSLDNQSQSPSRRLDHSNHQRRSSQPFDNLIRQFLAEGEISTVRGFSIGLGAASPGFAIRPTKRRNELRSSWPSQSKKSDLDQTDHHEDSNLN</sequence>
<feature type="transmembrane region" description="Helical" evidence="6">
    <location>
        <begin position="435"/>
        <end position="457"/>
    </location>
</feature>
<dbReference type="InterPro" id="IPR008521">
    <property type="entry name" value="Mg_trans_NIPA"/>
</dbReference>
<evidence type="ECO:0000313" key="8">
    <source>
        <dbReference type="Proteomes" id="UP000765509"/>
    </source>
</evidence>
<dbReference type="InterPro" id="IPR037185">
    <property type="entry name" value="EmrE-like"/>
</dbReference>
<proteinExistence type="predicted"/>
<feature type="region of interest" description="Disordered" evidence="5">
    <location>
        <begin position="515"/>
        <end position="540"/>
    </location>
</feature>
<evidence type="ECO:0000256" key="2">
    <source>
        <dbReference type="ARBA" id="ARBA00022692"/>
    </source>
</evidence>
<feature type="transmembrane region" description="Helical" evidence="6">
    <location>
        <begin position="112"/>
        <end position="133"/>
    </location>
</feature>
<dbReference type="PANTHER" id="PTHR12570">
    <property type="match status" value="1"/>
</dbReference>
<evidence type="ECO:0000256" key="1">
    <source>
        <dbReference type="ARBA" id="ARBA00004141"/>
    </source>
</evidence>
<name>A0A9Q3HTD8_9BASI</name>
<keyword evidence="8" id="KW-1185">Reference proteome</keyword>
<feature type="transmembrane region" description="Helical" evidence="6">
    <location>
        <begin position="408"/>
        <end position="429"/>
    </location>
</feature>
<feature type="region of interest" description="Disordered" evidence="5">
    <location>
        <begin position="242"/>
        <end position="273"/>
    </location>
</feature>
<keyword evidence="4 6" id="KW-0472">Membrane</keyword>
<keyword evidence="3 6" id="KW-1133">Transmembrane helix</keyword>
<dbReference type="GO" id="GO:0016020">
    <property type="term" value="C:membrane"/>
    <property type="evidence" value="ECO:0007669"/>
    <property type="project" value="UniProtKB-SubCell"/>
</dbReference>
<evidence type="ECO:0000256" key="3">
    <source>
        <dbReference type="ARBA" id="ARBA00022989"/>
    </source>
</evidence>
<feature type="transmembrane region" description="Helical" evidence="6">
    <location>
        <begin position="86"/>
        <end position="106"/>
    </location>
</feature>
<feature type="region of interest" description="Disordered" evidence="5">
    <location>
        <begin position="568"/>
        <end position="607"/>
    </location>
</feature>
<keyword evidence="2 6" id="KW-0812">Transmembrane</keyword>
<comment type="caution">
    <text evidence="7">The sequence shown here is derived from an EMBL/GenBank/DDBJ whole genome shotgun (WGS) entry which is preliminary data.</text>
</comment>
<comment type="subcellular location">
    <subcellularLocation>
        <location evidence="1">Membrane</location>
        <topology evidence="1">Multi-pass membrane protein</topology>
    </subcellularLocation>
</comment>
<evidence type="ECO:0008006" key="9">
    <source>
        <dbReference type="Google" id="ProtNLM"/>
    </source>
</evidence>
<dbReference type="PANTHER" id="PTHR12570:SF86">
    <property type="entry name" value="ADR321CP"/>
    <property type="match status" value="1"/>
</dbReference>
<feature type="compositionally biased region" description="Low complexity" evidence="5">
    <location>
        <begin position="256"/>
        <end position="273"/>
    </location>
</feature>
<protein>
    <recommendedName>
        <fullName evidence="9">Magnesium transporter</fullName>
    </recommendedName>
</protein>
<dbReference type="EMBL" id="AVOT02023509">
    <property type="protein sequence ID" value="MBW0513565.1"/>
    <property type="molecule type" value="Genomic_DNA"/>
</dbReference>
<feature type="compositionally biased region" description="Polar residues" evidence="5">
    <location>
        <begin position="516"/>
        <end position="525"/>
    </location>
</feature>
<feature type="transmembrane region" description="Helical" evidence="6">
    <location>
        <begin position="377"/>
        <end position="396"/>
    </location>
</feature>
<evidence type="ECO:0000256" key="4">
    <source>
        <dbReference type="ARBA" id="ARBA00023136"/>
    </source>
</evidence>
<evidence type="ECO:0000313" key="7">
    <source>
        <dbReference type="EMBL" id="MBW0513565.1"/>
    </source>
</evidence>
<dbReference type="AlphaFoldDB" id="A0A9Q3HTD8"/>
<organism evidence="7 8">
    <name type="scientific">Austropuccinia psidii MF-1</name>
    <dbReference type="NCBI Taxonomy" id="1389203"/>
    <lineage>
        <taxon>Eukaryota</taxon>
        <taxon>Fungi</taxon>
        <taxon>Dikarya</taxon>
        <taxon>Basidiomycota</taxon>
        <taxon>Pucciniomycotina</taxon>
        <taxon>Pucciniomycetes</taxon>
        <taxon>Pucciniales</taxon>
        <taxon>Sphaerophragmiaceae</taxon>
        <taxon>Austropuccinia</taxon>
    </lineage>
</organism>
<dbReference type="GO" id="GO:0015095">
    <property type="term" value="F:magnesium ion transmembrane transporter activity"/>
    <property type="evidence" value="ECO:0007669"/>
    <property type="project" value="InterPro"/>
</dbReference>
<dbReference type="SUPFAM" id="SSF103481">
    <property type="entry name" value="Multidrug resistance efflux transporter EmrE"/>
    <property type="match status" value="1"/>
</dbReference>
<reference evidence="7" key="1">
    <citation type="submission" date="2021-03" db="EMBL/GenBank/DDBJ databases">
        <title>Draft genome sequence of rust myrtle Austropuccinia psidii MF-1, a brazilian biotype.</title>
        <authorList>
            <person name="Quecine M.C."/>
            <person name="Pachon D.M.R."/>
            <person name="Bonatelli M.L."/>
            <person name="Correr F.H."/>
            <person name="Franceschini L.M."/>
            <person name="Leite T.F."/>
            <person name="Margarido G.R.A."/>
            <person name="Almeida C.A."/>
            <person name="Ferrarezi J.A."/>
            <person name="Labate C.A."/>
        </authorList>
    </citation>
    <scope>NUCLEOTIDE SEQUENCE</scope>
    <source>
        <strain evidence="7">MF-1</strain>
    </source>
</reference>
<evidence type="ECO:0000256" key="6">
    <source>
        <dbReference type="SAM" id="Phobius"/>
    </source>
</evidence>
<accession>A0A9Q3HTD8</accession>
<feature type="transmembrane region" description="Helical" evidence="6">
    <location>
        <begin position="40"/>
        <end position="62"/>
    </location>
</feature>
<evidence type="ECO:0000256" key="5">
    <source>
        <dbReference type="SAM" id="MobiDB-lite"/>
    </source>
</evidence>
<gene>
    <name evidence="7" type="ORF">O181_053280</name>
</gene>
<feature type="transmembrane region" description="Helical" evidence="6">
    <location>
        <begin position="140"/>
        <end position="161"/>
    </location>
</feature>
<dbReference type="OrthoDB" id="2504919at2759"/>
<feature type="transmembrane region" description="Helical" evidence="6">
    <location>
        <begin position="181"/>
        <end position="201"/>
    </location>
</feature>
<feature type="compositionally biased region" description="Basic and acidic residues" evidence="5">
    <location>
        <begin position="591"/>
        <end position="607"/>
    </location>
</feature>
<feature type="transmembrane region" description="Helical" evidence="6">
    <location>
        <begin position="335"/>
        <end position="357"/>
    </location>
</feature>
<dbReference type="Pfam" id="PF05653">
    <property type="entry name" value="Mg_trans_NIPA"/>
    <property type="match status" value="2"/>
</dbReference>
<dbReference type="Proteomes" id="UP000765509">
    <property type="component" value="Unassembled WGS sequence"/>
</dbReference>